<evidence type="ECO:0000313" key="2">
    <source>
        <dbReference type="EMBL" id="OUR92853.1"/>
    </source>
</evidence>
<gene>
    <name evidence="2" type="ORF">A9Q84_20280</name>
</gene>
<reference evidence="3" key="1">
    <citation type="journal article" date="2017" name="Proc. Natl. Acad. Sci. U.S.A.">
        <title>Simulation of Deepwater Horizon oil plume reveals substrate specialization within a complex community of hydrocarbon-degraders.</title>
        <authorList>
            <person name="Hu P."/>
            <person name="Dubinsky E.A."/>
            <person name="Probst A.J."/>
            <person name="Wang J."/>
            <person name="Sieber C.M.K."/>
            <person name="Tom L.M."/>
            <person name="Gardinali P."/>
            <person name="Banfield J.F."/>
            <person name="Atlas R.M."/>
            <person name="Andersen G.L."/>
        </authorList>
    </citation>
    <scope>NUCLEOTIDE SEQUENCE [LARGE SCALE GENOMIC DNA]</scope>
</reference>
<evidence type="ECO:0000259" key="1">
    <source>
        <dbReference type="Pfam" id="PF13144"/>
    </source>
</evidence>
<dbReference type="Gene3D" id="2.30.30.760">
    <property type="match status" value="1"/>
</dbReference>
<sequence>MTKLLVVLTFLFSVTSWSKPCKIEIYAKNYLLSDNIAKLSKSIIKKSTCAHSTNSEFMRFLITTNGSVSSSQISRIFKALSGKSVTITPKRITVHKLENYLTERLSFSKNWYIRELKSLNPKGVITLNNNENITVECPNCNYPGNKSIRIIIQNPVKNKNSYFMLNGKLQIKTMALVPRGIIQVDNQPLSKLMFKKKEVFVDNPANIFTNENALTFYKVNKPLNGKALVLSDLTPVSLVRAGTPTKIYLQTGSISLKSMATPLRSGKYGDTIQLRSTSNNKIIIGKVIDYNKVAIEL</sequence>
<name>A0A1Y5F7I2_9BACT</name>
<accession>A0A1Y5F7I2</accession>
<evidence type="ECO:0000313" key="3">
    <source>
        <dbReference type="Proteomes" id="UP000196531"/>
    </source>
</evidence>
<dbReference type="EMBL" id="MAAO01000016">
    <property type="protein sequence ID" value="OUR92853.1"/>
    <property type="molecule type" value="Genomic_DNA"/>
</dbReference>
<comment type="caution">
    <text evidence="2">The sequence shown here is derived from an EMBL/GenBank/DDBJ whole genome shotgun (WGS) entry which is preliminary data.</text>
</comment>
<dbReference type="Proteomes" id="UP000196531">
    <property type="component" value="Unassembled WGS sequence"/>
</dbReference>
<dbReference type="InterPro" id="IPR017585">
    <property type="entry name" value="SAF_FlgA"/>
</dbReference>
<proteinExistence type="predicted"/>
<feature type="domain" description="Flagella basal body P-ring formation protein FlgA SAF" evidence="1">
    <location>
        <begin position="204"/>
        <end position="295"/>
    </location>
</feature>
<protein>
    <recommendedName>
        <fullName evidence="1">Flagella basal body P-ring formation protein FlgA SAF domain-containing protein</fullName>
    </recommendedName>
</protein>
<dbReference type="Pfam" id="PF13144">
    <property type="entry name" value="ChapFlgA"/>
    <property type="match status" value="1"/>
</dbReference>
<dbReference type="AlphaFoldDB" id="A0A1Y5F7I2"/>
<organism evidence="2 3">
    <name type="scientific">Halobacteriovorax marinus</name>
    <dbReference type="NCBI Taxonomy" id="97084"/>
    <lineage>
        <taxon>Bacteria</taxon>
        <taxon>Pseudomonadati</taxon>
        <taxon>Bdellovibrionota</taxon>
        <taxon>Bacteriovoracia</taxon>
        <taxon>Bacteriovoracales</taxon>
        <taxon>Halobacteriovoraceae</taxon>
        <taxon>Halobacteriovorax</taxon>
    </lineage>
</organism>